<accession>A0A1X7V9W2</accession>
<evidence type="ECO:0000313" key="1">
    <source>
        <dbReference type="EnsemblMetazoa" id="Aqu2.1.36778_001"/>
    </source>
</evidence>
<proteinExistence type="predicted"/>
<sequence length="54" mass="6567">MDQSFLVLPHQEYVTKLFHQLHCKWWPVMRGHLYKEMPLPYHSFHLHLPCLPVG</sequence>
<dbReference type="InParanoid" id="A0A1X7V9W2"/>
<reference evidence="1" key="1">
    <citation type="submission" date="2017-05" db="UniProtKB">
        <authorList>
            <consortium name="EnsemblMetazoa"/>
        </authorList>
    </citation>
    <scope>IDENTIFICATION</scope>
</reference>
<organism evidence="1">
    <name type="scientific">Amphimedon queenslandica</name>
    <name type="common">Sponge</name>
    <dbReference type="NCBI Taxonomy" id="400682"/>
    <lineage>
        <taxon>Eukaryota</taxon>
        <taxon>Metazoa</taxon>
        <taxon>Porifera</taxon>
        <taxon>Demospongiae</taxon>
        <taxon>Heteroscleromorpha</taxon>
        <taxon>Haplosclerida</taxon>
        <taxon>Niphatidae</taxon>
        <taxon>Amphimedon</taxon>
    </lineage>
</organism>
<dbReference type="AlphaFoldDB" id="A0A1X7V9W2"/>
<name>A0A1X7V9W2_AMPQE</name>
<protein>
    <submittedName>
        <fullName evidence="1">Uncharacterized protein</fullName>
    </submittedName>
</protein>
<dbReference type="EnsemblMetazoa" id="Aqu2.1.36778_001">
    <property type="protein sequence ID" value="Aqu2.1.36778_001"/>
    <property type="gene ID" value="Aqu2.1.36778"/>
</dbReference>